<dbReference type="InterPro" id="IPR046830">
    <property type="entry name" value="Calmod_bind_M"/>
</dbReference>
<keyword evidence="4" id="KW-0238">DNA-binding</keyword>
<keyword evidence="6" id="KW-0804">Transcription</keyword>
<dbReference type="GO" id="GO:0005516">
    <property type="term" value="F:calmodulin binding"/>
    <property type="evidence" value="ECO:0007669"/>
    <property type="project" value="InterPro"/>
</dbReference>
<evidence type="ECO:0000256" key="4">
    <source>
        <dbReference type="ARBA" id="ARBA00023125"/>
    </source>
</evidence>
<evidence type="ECO:0000256" key="6">
    <source>
        <dbReference type="ARBA" id="ARBA00023163"/>
    </source>
</evidence>
<comment type="caution">
    <text evidence="12">The sequence shown here is derived from an EMBL/GenBank/DDBJ whole genome shotgun (WGS) entry which is preliminary data.</text>
</comment>
<comment type="similarity">
    <text evidence="2">Belongs to the plant ACBP60 protein family.</text>
</comment>
<evidence type="ECO:0000256" key="7">
    <source>
        <dbReference type="ARBA" id="ARBA00023242"/>
    </source>
</evidence>
<dbReference type="InterPro" id="IPR046829">
    <property type="entry name" value="Calmod_bind_C"/>
</dbReference>
<evidence type="ECO:0000256" key="3">
    <source>
        <dbReference type="ARBA" id="ARBA00023015"/>
    </source>
</evidence>
<dbReference type="InterPro" id="IPR046831">
    <property type="entry name" value="Calmodulin_bind_N"/>
</dbReference>
<evidence type="ECO:0000259" key="11">
    <source>
        <dbReference type="Pfam" id="PF20452"/>
    </source>
</evidence>
<comment type="subcellular location">
    <subcellularLocation>
        <location evidence="1">Nucleus</location>
    </subcellularLocation>
</comment>
<keyword evidence="5" id="KW-0010">Activator</keyword>
<feature type="region of interest" description="Disordered" evidence="8">
    <location>
        <begin position="78"/>
        <end position="112"/>
    </location>
</feature>
<evidence type="ECO:0000313" key="13">
    <source>
        <dbReference type="Proteomes" id="UP001140206"/>
    </source>
</evidence>
<feature type="domain" description="Calmodulin binding protein C-terminal" evidence="11">
    <location>
        <begin position="411"/>
        <end position="473"/>
    </location>
</feature>
<dbReference type="GO" id="GO:0003700">
    <property type="term" value="F:DNA-binding transcription factor activity"/>
    <property type="evidence" value="ECO:0007669"/>
    <property type="project" value="TreeGrafter"/>
</dbReference>
<keyword evidence="3" id="KW-0805">Transcription regulation</keyword>
<dbReference type="GO" id="GO:0080142">
    <property type="term" value="P:regulation of salicylic acid biosynthetic process"/>
    <property type="evidence" value="ECO:0007669"/>
    <property type="project" value="TreeGrafter"/>
</dbReference>
<dbReference type="Pfam" id="PF07887">
    <property type="entry name" value="Calmodulin_bind"/>
    <property type="match status" value="1"/>
</dbReference>
<gene>
    <name evidence="12" type="ORF">LUZ62_043083</name>
</gene>
<evidence type="ECO:0000256" key="5">
    <source>
        <dbReference type="ARBA" id="ARBA00023159"/>
    </source>
</evidence>
<keyword evidence="13" id="KW-1185">Reference proteome</keyword>
<feature type="domain" description="Calmodulin binding protein-like N-terminal" evidence="9">
    <location>
        <begin position="179"/>
        <end position="327"/>
    </location>
</feature>
<dbReference type="Pfam" id="PF20452">
    <property type="entry name" value="Calmod_bind_C"/>
    <property type="match status" value="1"/>
</dbReference>
<proteinExistence type="inferred from homology"/>
<evidence type="ECO:0000259" key="10">
    <source>
        <dbReference type="Pfam" id="PF20451"/>
    </source>
</evidence>
<reference evidence="12" key="1">
    <citation type="submission" date="2022-08" db="EMBL/GenBank/DDBJ databases">
        <authorList>
            <person name="Marques A."/>
        </authorList>
    </citation>
    <scope>NUCLEOTIDE SEQUENCE</scope>
    <source>
        <strain evidence="12">RhyPub2mFocal</strain>
        <tissue evidence="12">Leaves</tissue>
    </source>
</reference>
<accession>A0AAV8FNL1</accession>
<name>A0AAV8FNL1_9POAL</name>
<evidence type="ECO:0000256" key="1">
    <source>
        <dbReference type="ARBA" id="ARBA00004123"/>
    </source>
</evidence>
<dbReference type="GO" id="GO:0005634">
    <property type="term" value="C:nucleus"/>
    <property type="evidence" value="ECO:0007669"/>
    <property type="project" value="UniProtKB-SubCell"/>
</dbReference>
<dbReference type="AlphaFoldDB" id="A0AAV8FNL1"/>
<evidence type="ECO:0000256" key="8">
    <source>
        <dbReference type="SAM" id="MobiDB-lite"/>
    </source>
</evidence>
<dbReference type="PANTHER" id="PTHR31713">
    <property type="entry name" value="OS02G0177800 PROTEIN"/>
    <property type="match status" value="1"/>
</dbReference>
<feature type="compositionally biased region" description="Low complexity" evidence="8">
    <location>
        <begin position="166"/>
        <end position="177"/>
    </location>
</feature>
<keyword evidence="7" id="KW-0539">Nucleus</keyword>
<evidence type="ECO:0000256" key="2">
    <source>
        <dbReference type="ARBA" id="ARBA00007214"/>
    </source>
</evidence>
<sequence length="613" mass="69286">MIIPNKSTPSFGRFSVKSVHNTGGPELHLLFGPTCKSLGQNIFDPILSFYLRFSNSASPLISFVKFLASPYMPFCKEREKEREREMSQKRQPDEGKEGLGQRSPEEKRQKVPALQRVIHEAIKAENINKFLHALEPLLRRVVKEEVESALANHFKAVSRQSEREISPSPSLSPSPSQTLQLQFASKLSLPIFTGAKIEAENSSPLTICLVDSSSGFTISAGLELSLKVEIVVLEGDFDLSEKDTNWTTEEFKNYVVKEREGRRPLLSGDAFVELRDGSGSIGEFSFTDNSSWTRSRRFRLGALAEDGCLNGLRIKEAVTESFMVKDHRGELYKKHHPPVLGDEVWRLEKIGKDGAFHKRLNKQNIKTVKEFLTLLNRDPARLRNILGNGMSTKMWEAVVEHARTCVLTNQVHIYRRPDGTQKQRTLVFNAVRELKGVISEQGQFISIDDLSEKETSEASTTAEMAYKTWENLTVCDLSALLGNKNLVCNHYNPMSPPYNNSSNILNADQFAPIHSPSLDNFALGVQREPRIVDTPLYDDSSNAYYDSSCLPYMDSNLESDLGFALRGFWGSPIEISHTKAYKVRWRRLSSVLGWIFYIKKVVARNKKGKERLC</sequence>
<feature type="compositionally biased region" description="Basic and acidic residues" evidence="8">
    <location>
        <begin position="78"/>
        <end position="109"/>
    </location>
</feature>
<dbReference type="EMBL" id="JAMFTS010000002">
    <property type="protein sequence ID" value="KAJ4791837.1"/>
    <property type="molecule type" value="Genomic_DNA"/>
</dbReference>
<dbReference type="InterPro" id="IPR012416">
    <property type="entry name" value="CBP60"/>
</dbReference>
<protein>
    <submittedName>
        <fullName evidence="12">Calmodulin binding protein</fullName>
    </submittedName>
</protein>
<feature type="domain" description="Calmodulin binding protein central" evidence="10">
    <location>
        <begin position="340"/>
        <end position="405"/>
    </location>
</feature>
<organism evidence="12 13">
    <name type="scientific">Rhynchospora pubera</name>
    <dbReference type="NCBI Taxonomy" id="906938"/>
    <lineage>
        <taxon>Eukaryota</taxon>
        <taxon>Viridiplantae</taxon>
        <taxon>Streptophyta</taxon>
        <taxon>Embryophyta</taxon>
        <taxon>Tracheophyta</taxon>
        <taxon>Spermatophyta</taxon>
        <taxon>Magnoliopsida</taxon>
        <taxon>Liliopsida</taxon>
        <taxon>Poales</taxon>
        <taxon>Cyperaceae</taxon>
        <taxon>Cyperoideae</taxon>
        <taxon>Rhynchosporeae</taxon>
        <taxon>Rhynchospora</taxon>
    </lineage>
</organism>
<dbReference type="Proteomes" id="UP001140206">
    <property type="component" value="Chromosome 2"/>
</dbReference>
<evidence type="ECO:0000259" key="9">
    <source>
        <dbReference type="Pfam" id="PF07887"/>
    </source>
</evidence>
<dbReference type="PANTHER" id="PTHR31713:SF14">
    <property type="entry name" value="CALMODULIN-BINDING PROTEIN 60 A"/>
    <property type="match status" value="1"/>
</dbReference>
<feature type="region of interest" description="Disordered" evidence="8">
    <location>
        <begin position="158"/>
        <end position="177"/>
    </location>
</feature>
<evidence type="ECO:0000313" key="12">
    <source>
        <dbReference type="EMBL" id="KAJ4791837.1"/>
    </source>
</evidence>
<dbReference type="Pfam" id="PF20451">
    <property type="entry name" value="Calmod_bind_M"/>
    <property type="match status" value="1"/>
</dbReference>
<dbReference type="GO" id="GO:0043565">
    <property type="term" value="F:sequence-specific DNA binding"/>
    <property type="evidence" value="ECO:0007669"/>
    <property type="project" value="TreeGrafter"/>
</dbReference>